<dbReference type="SUPFAM" id="SSF52047">
    <property type="entry name" value="RNI-like"/>
    <property type="match status" value="1"/>
</dbReference>
<dbReference type="Gene3D" id="1.20.1280.50">
    <property type="match status" value="1"/>
</dbReference>
<accession>A0A8H6Z9B5</accession>
<sequence length="644" mass="73098">MATDTRAIFRGVVYHIYSEDYDLIRFLLEHHGGEEADEPEDATRIIVDPQHLASFELVERSAHNATIVSPEWVYSSVKYGAKRPSQYYSADPALIFSSTVVTSFGQSDFIRTAVTTYGGQWLPTLADDVTHLIAGHSVTDRSLGLFRPIVVPFDWLIHSIVEEVRLPVAPYESQWRKSGRDIISAARLFCEALYFDHKEEAEDDSTTEASIPSDGPVPSLPFEILAKIFVELRDDALDTAPSLTRAVLGVSQVCRYWRNVAHGTGELWTHLRFTFHSKKHYHHLRKLVQQWVVRSHPRALSFTIRSCYPHAENPIIQVLLRHASRIRDLSLELPAAHFIPFFQAPTGSFPLLYNLNISVLSKEASLYNPELGLSRYEYFEEYDFGLDGTSDDEDTLWETMAAPMTSLQNAPRLESVKITASCFFRINLHTFPLAWGNLTELDFHAVALSVLDTAHFLPQCTRLKRLKFMTEGPSALIIPLPRVRLLQLTTVDWSGLEHDGISVFDQLILPRLTKLSLFEGSSQSLLRVYKNSSFALRELSLSCVYTTFRFLSAFLRSMPSLVSFAAPLSSTDEFLVFLTYDERRNRVLPKLERLDVCHDVQHFSAAAVLRMLESRWGNTPLERSKIYTKSPKATRTPAPADIRG</sequence>
<dbReference type="Proteomes" id="UP000623467">
    <property type="component" value="Unassembled WGS sequence"/>
</dbReference>
<reference evidence="2" key="1">
    <citation type="submission" date="2020-05" db="EMBL/GenBank/DDBJ databases">
        <title>Mycena genomes resolve the evolution of fungal bioluminescence.</title>
        <authorList>
            <person name="Tsai I.J."/>
        </authorList>
    </citation>
    <scope>NUCLEOTIDE SEQUENCE</scope>
    <source>
        <strain evidence="2">160909Yilan</strain>
    </source>
</reference>
<dbReference type="Pfam" id="PF12937">
    <property type="entry name" value="F-box-like"/>
    <property type="match status" value="1"/>
</dbReference>
<evidence type="ECO:0000313" key="3">
    <source>
        <dbReference type="Proteomes" id="UP000623467"/>
    </source>
</evidence>
<evidence type="ECO:0000259" key="1">
    <source>
        <dbReference type="PROSITE" id="PS50172"/>
    </source>
</evidence>
<dbReference type="InterPro" id="IPR001810">
    <property type="entry name" value="F-box_dom"/>
</dbReference>
<protein>
    <submittedName>
        <fullName evidence="2">BRCT-containing protein 1</fullName>
    </submittedName>
</protein>
<dbReference type="Gene3D" id="3.40.50.10190">
    <property type="entry name" value="BRCT domain"/>
    <property type="match status" value="2"/>
</dbReference>
<feature type="domain" description="BRCT" evidence="1">
    <location>
        <begin position="4"/>
        <end position="90"/>
    </location>
</feature>
<dbReference type="AlphaFoldDB" id="A0A8H6Z9B5"/>
<dbReference type="InterPro" id="IPR036420">
    <property type="entry name" value="BRCT_dom_sf"/>
</dbReference>
<dbReference type="EMBL" id="JACAZH010000002">
    <property type="protein sequence ID" value="KAF7374708.1"/>
    <property type="molecule type" value="Genomic_DNA"/>
</dbReference>
<dbReference type="InterPro" id="IPR036047">
    <property type="entry name" value="F-box-like_dom_sf"/>
</dbReference>
<evidence type="ECO:0000313" key="2">
    <source>
        <dbReference type="EMBL" id="KAF7374708.1"/>
    </source>
</evidence>
<comment type="caution">
    <text evidence="2">The sequence shown here is derived from an EMBL/GenBank/DDBJ whole genome shotgun (WGS) entry which is preliminary data.</text>
</comment>
<dbReference type="SMART" id="SM00292">
    <property type="entry name" value="BRCT"/>
    <property type="match status" value="1"/>
</dbReference>
<keyword evidence="3" id="KW-1185">Reference proteome</keyword>
<dbReference type="SUPFAM" id="SSF52113">
    <property type="entry name" value="BRCT domain"/>
    <property type="match status" value="2"/>
</dbReference>
<dbReference type="PANTHER" id="PTHR38926">
    <property type="entry name" value="F-BOX DOMAIN CONTAINING PROTEIN, EXPRESSED"/>
    <property type="match status" value="1"/>
</dbReference>
<dbReference type="Gene3D" id="3.80.10.10">
    <property type="entry name" value="Ribonuclease Inhibitor"/>
    <property type="match status" value="1"/>
</dbReference>
<gene>
    <name evidence="2" type="ORF">MSAN_00356000</name>
</gene>
<dbReference type="OrthoDB" id="3000189at2759"/>
<dbReference type="CDD" id="cd00027">
    <property type="entry name" value="BRCT"/>
    <property type="match status" value="1"/>
</dbReference>
<feature type="domain" description="BRCT" evidence="1">
    <location>
        <begin position="91"/>
        <end position="173"/>
    </location>
</feature>
<dbReference type="InterPro" id="IPR032675">
    <property type="entry name" value="LRR_dom_sf"/>
</dbReference>
<dbReference type="PANTHER" id="PTHR38926:SF72">
    <property type="entry name" value="IM:7136021-RELATED"/>
    <property type="match status" value="1"/>
</dbReference>
<proteinExistence type="predicted"/>
<dbReference type="PROSITE" id="PS50172">
    <property type="entry name" value="BRCT"/>
    <property type="match status" value="2"/>
</dbReference>
<name>A0A8H6Z9B5_9AGAR</name>
<organism evidence="2 3">
    <name type="scientific">Mycena sanguinolenta</name>
    <dbReference type="NCBI Taxonomy" id="230812"/>
    <lineage>
        <taxon>Eukaryota</taxon>
        <taxon>Fungi</taxon>
        <taxon>Dikarya</taxon>
        <taxon>Basidiomycota</taxon>
        <taxon>Agaricomycotina</taxon>
        <taxon>Agaricomycetes</taxon>
        <taxon>Agaricomycetidae</taxon>
        <taxon>Agaricales</taxon>
        <taxon>Marasmiineae</taxon>
        <taxon>Mycenaceae</taxon>
        <taxon>Mycena</taxon>
    </lineage>
</organism>
<dbReference type="InterPro" id="IPR001357">
    <property type="entry name" value="BRCT_dom"/>
</dbReference>
<dbReference type="SUPFAM" id="SSF81383">
    <property type="entry name" value="F-box domain"/>
    <property type="match status" value="1"/>
</dbReference>